<reference evidence="1" key="1">
    <citation type="submission" date="2021-03" db="EMBL/GenBank/DDBJ databases">
        <authorList>
            <person name="Li Z."/>
            <person name="Yang C."/>
        </authorList>
    </citation>
    <scope>NUCLEOTIDE SEQUENCE</scope>
    <source>
        <strain evidence="1">Dzin_1.0</strain>
        <tissue evidence="1">Leaf</tissue>
    </source>
</reference>
<comment type="caution">
    <text evidence="1">The sequence shown here is derived from an EMBL/GenBank/DDBJ whole genome shotgun (WGS) entry which is preliminary data.</text>
</comment>
<gene>
    <name evidence="1" type="ORF">J5N97_021436</name>
</gene>
<sequence>MGLKYLESPSLLSAFEYSFNKSSKSSPKISSWDCNLELDLELISMKRISNGGWWIRFFRLTSAPHGSRSLTTRTRVRRVFVPALAGAEFADAGVDLVGDVGDGGFYVVDFRDGGGDSGDSAGILIDSVGGLRPSVMGRGWHLAVLAHRYVR</sequence>
<organism evidence="1 2">
    <name type="scientific">Dioscorea zingiberensis</name>
    <dbReference type="NCBI Taxonomy" id="325984"/>
    <lineage>
        <taxon>Eukaryota</taxon>
        <taxon>Viridiplantae</taxon>
        <taxon>Streptophyta</taxon>
        <taxon>Embryophyta</taxon>
        <taxon>Tracheophyta</taxon>
        <taxon>Spermatophyta</taxon>
        <taxon>Magnoliopsida</taxon>
        <taxon>Liliopsida</taxon>
        <taxon>Dioscoreales</taxon>
        <taxon>Dioscoreaceae</taxon>
        <taxon>Dioscorea</taxon>
    </lineage>
</organism>
<dbReference type="AlphaFoldDB" id="A0A9D5CHN5"/>
<dbReference type="Proteomes" id="UP001085076">
    <property type="component" value="Miscellaneous, Linkage group lg05"/>
</dbReference>
<keyword evidence="2" id="KW-1185">Reference proteome</keyword>
<accession>A0A9D5CHN5</accession>
<reference evidence="1" key="2">
    <citation type="journal article" date="2022" name="Hortic Res">
        <title>The genome of Dioscorea zingiberensis sheds light on the biosynthesis, origin and evolution of the medicinally important diosgenin saponins.</title>
        <authorList>
            <person name="Li Y."/>
            <person name="Tan C."/>
            <person name="Li Z."/>
            <person name="Guo J."/>
            <person name="Li S."/>
            <person name="Chen X."/>
            <person name="Wang C."/>
            <person name="Dai X."/>
            <person name="Yang H."/>
            <person name="Song W."/>
            <person name="Hou L."/>
            <person name="Xu J."/>
            <person name="Tong Z."/>
            <person name="Xu A."/>
            <person name="Yuan X."/>
            <person name="Wang W."/>
            <person name="Yang Q."/>
            <person name="Chen L."/>
            <person name="Sun Z."/>
            <person name="Wang K."/>
            <person name="Pan B."/>
            <person name="Chen J."/>
            <person name="Bao Y."/>
            <person name="Liu F."/>
            <person name="Qi X."/>
            <person name="Gang D.R."/>
            <person name="Wen J."/>
            <person name="Li J."/>
        </authorList>
    </citation>
    <scope>NUCLEOTIDE SEQUENCE</scope>
    <source>
        <strain evidence="1">Dzin_1.0</strain>
    </source>
</reference>
<name>A0A9D5CHN5_9LILI</name>
<evidence type="ECO:0000313" key="2">
    <source>
        <dbReference type="Proteomes" id="UP001085076"/>
    </source>
</evidence>
<dbReference type="EMBL" id="JAGGNH010000005">
    <property type="protein sequence ID" value="KAJ0973477.1"/>
    <property type="molecule type" value="Genomic_DNA"/>
</dbReference>
<proteinExistence type="predicted"/>
<evidence type="ECO:0000313" key="1">
    <source>
        <dbReference type="EMBL" id="KAJ0973477.1"/>
    </source>
</evidence>
<protein>
    <submittedName>
        <fullName evidence="1">Uncharacterized protein</fullName>
    </submittedName>
</protein>